<dbReference type="SUPFAM" id="SSF46785">
    <property type="entry name" value="Winged helix' DNA-binding domain"/>
    <property type="match status" value="1"/>
</dbReference>
<feature type="domain" description="GntR C-terminal" evidence="4">
    <location>
        <begin position="79"/>
        <end position="203"/>
    </location>
</feature>
<protein>
    <recommendedName>
        <fullName evidence="4">GntR C-terminal domain-containing protein</fullName>
    </recommendedName>
</protein>
<dbReference type="InterPro" id="IPR011711">
    <property type="entry name" value="GntR_C"/>
</dbReference>
<dbReference type="EMBL" id="MLCO01000226">
    <property type="protein sequence ID" value="ONG49403.1"/>
    <property type="molecule type" value="Genomic_DNA"/>
</dbReference>
<dbReference type="InterPro" id="IPR036390">
    <property type="entry name" value="WH_DNA-bd_sf"/>
</dbReference>
<name>A0A1V2GY33_9PROT</name>
<dbReference type="InterPro" id="IPR036388">
    <property type="entry name" value="WH-like_DNA-bd_sf"/>
</dbReference>
<keyword evidence="1" id="KW-0805">Transcription regulation</keyword>
<accession>A0A1V2GY33</accession>
<dbReference type="AlphaFoldDB" id="A0A1V2GY33"/>
<dbReference type="Proteomes" id="UP000188879">
    <property type="component" value="Unassembled WGS sequence"/>
</dbReference>
<dbReference type="Gene3D" id="1.10.10.10">
    <property type="entry name" value="Winged helix-like DNA-binding domain superfamily/Winged helix DNA-binding domain"/>
    <property type="match status" value="1"/>
</dbReference>
<comment type="caution">
    <text evidence="5">The sequence shown here is derived from an EMBL/GenBank/DDBJ whole genome shotgun (WGS) entry which is preliminary data.</text>
</comment>
<keyword evidence="6" id="KW-1185">Reference proteome</keyword>
<dbReference type="GO" id="GO:0003700">
    <property type="term" value="F:DNA-binding transcription factor activity"/>
    <property type="evidence" value="ECO:0007669"/>
    <property type="project" value="InterPro"/>
</dbReference>
<reference evidence="5 6" key="1">
    <citation type="submission" date="2016-10" db="EMBL/GenBank/DDBJ databases">
        <title>Draft Genome sequence of Roseomonas sp. strain M3.</title>
        <authorList>
            <person name="Subhash Y."/>
            <person name="Lee S."/>
        </authorList>
    </citation>
    <scope>NUCLEOTIDE SEQUENCE [LARGE SCALE GENOMIC DNA]</scope>
    <source>
        <strain evidence="5 6">M3</strain>
    </source>
</reference>
<dbReference type="GO" id="GO:0003677">
    <property type="term" value="F:DNA binding"/>
    <property type="evidence" value="ECO:0007669"/>
    <property type="project" value="UniProtKB-KW"/>
</dbReference>
<sequence length="219" mass="23774">MPRAPRPKRHLATEIALAIRNGGYRPGEWLRLVDLEAQLGAKRFDLRAALAELALRQTLEHVPNRGFRVALPDRQRHRDMLQVRALLEVEAAVTALPRIDAAALALLEAKADAFDAAVEAGSTTSQSTTNLDFHDTLYRFGPNPPLVELVIETRDRARLWPMVLWPSVSALRRSAEGHRQILAALRAGDAAALAESVRAHILGSAANDPSLDGAAASPG</sequence>
<dbReference type="InterPro" id="IPR000524">
    <property type="entry name" value="Tscrpt_reg_HTH_GntR"/>
</dbReference>
<dbReference type="PANTHER" id="PTHR43537">
    <property type="entry name" value="TRANSCRIPTIONAL REGULATOR, GNTR FAMILY"/>
    <property type="match status" value="1"/>
</dbReference>
<proteinExistence type="predicted"/>
<keyword evidence="2" id="KW-0238">DNA-binding</keyword>
<dbReference type="RefSeq" id="WP_076959226.1">
    <property type="nucleotide sequence ID" value="NZ_MLCO01000226.1"/>
</dbReference>
<evidence type="ECO:0000256" key="3">
    <source>
        <dbReference type="ARBA" id="ARBA00023163"/>
    </source>
</evidence>
<dbReference type="PANTHER" id="PTHR43537:SF24">
    <property type="entry name" value="GLUCONATE OPERON TRANSCRIPTIONAL REPRESSOR"/>
    <property type="match status" value="1"/>
</dbReference>
<evidence type="ECO:0000313" key="6">
    <source>
        <dbReference type="Proteomes" id="UP000188879"/>
    </source>
</evidence>
<evidence type="ECO:0000256" key="2">
    <source>
        <dbReference type="ARBA" id="ARBA00023125"/>
    </source>
</evidence>
<dbReference type="SUPFAM" id="SSF48008">
    <property type="entry name" value="GntR ligand-binding domain-like"/>
    <property type="match status" value="1"/>
</dbReference>
<keyword evidence="3" id="KW-0804">Transcription</keyword>
<dbReference type="InterPro" id="IPR008920">
    <property type="entry name" value="TF_FadR/GntR_C"/>
</dbReference>
<gene>
    <name evidence="5" type="ORF">BKE38_20855</name>
</gene>
<dbReference type="Pfam" id="PF00392">
    <property type="entry name" value="GntR"/>
    <property type="match status" value="1"/>
</dbReference>
<dbReference type="Pfam" id="PF07729">
    <property type="entry name" value="FCD"/>
    <property type="match status" value="1"/>
</dbReference>
<dbReference type="SMART" id="SM00895">
    <property type="entry name" value="FCD"/>
    <property type="match status" value="1"/>
</dbReference>
<organism evidence="5 6">
    <name type="scientific">Teichococcus deserti</name>
    <dbReference type="NCBI Taxonomy" id="1817963"/>
    <lineage>
        <taxon>Bacteria</taxon>
        <taxon>Pseudomonadati</taxon>
        <taxon>Pseudomonadota</taxon>
        <taxon>Alphaproteobacteria</taxon>
        <taxon>Acetobacterales</taxon>
        <taxon>Roseomonadaceae</taxon>
        <taxon>Roseomonas</taxon>
    </lineage>
</organism>
<evidence type="ECO:0000259" key="4">
    <source>
        <dbReference type="SMART" id="SM00895"/>
    </source>
</evidence>
<dbReference type="OrthoDB" id="6087511at2"/>
<evidence type="ECO:0000313" key="5">
    <source>
        <dbReference type="EMBL" id="ONG49403.1"/>
    </source>
</evidence>
<dbReference type="Gene3D" id="1.20.120.530">
    <property type="entry name" value="GntR ligand-binding domain-like"/>
    <property type="match status" value="1"/>
</dbReference>
<evidence type="ECO:0000256" key="1">
    <source>
        <dbReference type="ARBA" id="ARBA00023015"/>
    </source>
</evidence>